<accession>A0ABX5B3B7</accession>
<comment type="caution">
    <text evidence="1">The sequence shown here is derived from an EMBL/GenBank/DDBJ whole genome shotgun (WGS) entry which is preliminary data.</text>
</comment>
<keyword evidence="2" id="KW-1185">Reference proteome</keyword>
<name>A0ABX5B3B7_9SPIR</name>
<evidence type="ECO:0000313" key="2">
    <source>
        <dbReference type="Proteomes" id="UP000238924"/>
    </source>
</evidence>
<sequence>MYNIDIKNKKIKELENIIKDRYKESNNIKNIIVRYNDIVLFFNSNLLKCLIIDDELRCSWTNELTGEHNIKQYNNIEELLNSLDMILS</sequence>
<dbReference type="RefSeq" id="WP_047104452.1">
    <property type="nucleotide sequence ID" value="NZ_JJMJ01000268.1"/>
</dbReference>
<reference evidence="1 2" key="1">
    <citation type="submission" date="2014-04" db="EMBL/GenBank/DDBJ databases">
        <title>Whole genome sequence of 'Brachyspira hampsonii' D13-03603F2.</title>
        <authorList>
            <person name="Patterson A.H."/>
            <person name="Chaban B."/>
            <person name="Fernando C."/>
            <person name="Harding J.C."/>
            <person name="Hill J.E."/>
        </authorList>
    </citation>
    <scope>NUCLEOTIDE SEQUENCE [LARGE SCALE GENOMIC DNA]</scope>
    <source>
        <strain evidence="1 2">D13-03603F2</strain>
    </source>
</reference>
<dbReference type="Proteomes" id="UP000238924">
    <property type="component" value="Unassembled WGS sequence"/>
</dbReference>
<evidence type="ECO:0000313" key="1">
    <source>
        <dbReference type="EMBL" id="PPS20732.1"/>
    </source>
</evidence>
<proteinExistence type="predicted"/>
<organism evidence="1 2">
    <name type="scientific">Brachyspira murdochii</name>
    <dbReference type="NCBI Taxonomy" id="84378"/>
    <lineage>
        <taxon>Bacteria</taxon>
        <taxon>Pseudomonadati</taxon>
        <taxon>Spirochaetota</taxon>
        <taxon>Spirochaetia</taxon>
        <taxon>Brachyspirales</taxon>
        <taxon>Brachyspiraceae</taxon>
        <taxon>Brachyspira</taxon>
    </lineage>
</organism>
<gene>
    <name evidence="1" type="ORF">DJ52_15085</name>
</gene>
<protein>
    <submittedName>
        <fullName evidence="1">Uncharacterized protein</fullName>
    </submittedName>
</protein>
<dbReference type="EMBL" id="JJMJ01000268">
    <property type="protein sequence ID" value="PPS20732.1"/>
    <property type="molecule type" value="Genomic_DNA"/>
</dbReference>